<keyword evidence="2" id="KW-1185">Reference proteome</keyword>
<dbReference type="AlphaFoldDB" id="A0A401TN62"/>
<name>A0A401TN62_CHIPU</name>
<evidence type="ECO:0000313" key="2">
    <source>
        <dbReference type="Proteomes" id="UP000287033"/>
    </source>
</evidence>
<protein>
    <submittedName>
        <fullName evidence="1">Uncharacterized protein</fullName>
    </submittedName>
</protein>
<dbReference type="Proteomes" id="UP000287033">
    <property type="component" value="Unassembled WGS sequence"/>
</dbReference>
<dbReference type="EMBL" id="BEZZ01128082">
    <property type="protein sequence ID" value="GCC44069.1"/>
    <property type="molecule type" value="Genomic_DNA"/>
</dbReference>
<evidence type="ECO:0000313" key="1">
    <source>
        <dbReference type="EMBL" id="GCC44069.1"/>
    </source>
</evidence>
<sequence>MISVIAVNAVIEAGRPSRCRIPAMPHMLSWPIYSMISYARSDLGLGAPLIDLIDMALAPLDQPPQPVIEVDRGGEADFFLCPLRRSDAIAHKRGLAPRRIVDRLVGAGEIEELLGDLLQRGPL</sequence>
<reference evidence="1 2" key="1">
    <citation type="journal article" date="2018" name="Nat. Ecol. Evol.">
        <title>Shark genomes provide insights into elasmobranch evolution and the origin of vertebrates.</title>
        <authorList>
            <person name="Hara Y"/>
            <person name="Yamaguchi K"/>
            <person name="Onimaru K"/>
            <person name="Kadota M"/>
            <person name="Koyanagi M"/>
            <person name="Keeley SD"/>
            <person name="Tatsumi K"/>
            <person name="Tanaka K"/>
            <person name="Motone F"/>
            <person name="Kageyama Y"/>
            <person name="Nozu R"/>
            <person name="Adachi N"/>
            <person name="Nishimura O"/>
            <person name="Nakagawa R"/>
            <person name="Tanegashima C"/>
            <person name="Kiyatake I"/>
            <person name="Matsumoto R"/>
            <person name="Murakumo K"/>
            <person name="Nishida K"/>
            <person name="Terakita A"/>
            <person name="Kuratani S"/>
            <person name="Sato K"/>
            <person name="Hyodo S Kuraku.S."/>
        </authorList>
    </citation>
    <scope>NUCLEOTIDE SEQUENCE [LARGE SCALE GENOMIC DNA]</scope>
</reference>
<proteinExistence type="predicted"/>
<gene>
    <name evidence="1" type="ORF">chiPu_0028287</name>
</gene>
<comment type="caution">
    <text evidence="1">The sequence shown here is derived from an EMBL/GenBank/DDBJ whole genome shotgun (WGS) entry which is preliminary data.</text>
</comment>
<feature type="non-terminal residue" evidence="1">
    <location>
        <position position="123"/>
    </location>
</feature>
<accession>A0A401TN62</accession>
<organism evidence="1 2">
    <name type="scientific">Chiloscyllium punctatum</name>
    <name type="common">Brownbanded bambooshark</name>
    <name type="synonym">Hemiscyllium punctatum</name>
    <dbReference type="NCBI Taxonomy" id="137246"/>
    <lineage>
        <taxon>Eukaryota</taxon>
        <taxon>Metazoa</taxon>
        <taxon>Chordata</taxon>
        <taxon>Craniata</taxon>
        <taxon>Vertebrata</taxon>
        <taxon>Chondrichthyes</taxon>
        <taxon>Elasmobranchii</taxon>
        <taxon>Galeomorphii</taxon>
        <taxon>Galeoidea</taxon>
        <taxon>Orectolobiformes</taxon>
        <taxon>Hemiscylliidae</taxon>
        <taxon>Chiloscyllium</taxon>
    </lineage>
</organism>